<name>A0A6J5LRT3_9CAUD</name>
<gene>
    <name evidence="1" type="ORF">UFOVP286_41</name>
</gene>
<organism evidence="1">
    <name type="scientific">uncultured Caudovirales phage</name>
    <dbReference type="NCBI Taxonomy" id="2100421"/>
    <lineage>
        <taxon>Viruses</taxon>
        <taxon>Duplodnaviria</taxon>
        <taxon>Heunggongvirae</taxon>
        <taxon>Uroviricota</taxon>
        <taxon>Caudoviricetes</taxon>
        <taxon>Peduoviridae</taxon>
        <taxon>Maltschvirus</taxon>
        <taxon>Maltschvirus maltsch</taxon>
    </lineage>
</organism>
<dbReference type="EMBL" id="LR796304">
    <property type="protein sequence ID" value="CAB4135757.1"/>
    <property type="molecule type" value="Genomic_DNA"/>
</dbReference>
<reference evidence="1" key="1">
    <citation type="submission" date="2020-04" db="EMBL/GenBank/DDBJ databases">
        <authorList>
            <person name="Chiriac C."/>
            <person name="Salcher M."/>
            <person name="Ghai R."/>
            <person name="Kavagutti S V."/>
        </authorList>
    </citation>
    <scope>NUCLEOTIDE SEQUENCE</scope>
</reference>
<evidence type="ECO:0000313" key="1">
    <source>
        <dbReference type="EMBL" id="CAB4135757.1"/>
    </source>
</evidence>
<accession>A0A6J5LRT3</accession>
<proteinExistence type="predicted"/>
<sequence>MLGNIIANRLRQVLSNFTNDFTDVITITQLAKNNSLITADATSHGLTTGDYIAIKGAKRKINIQSIIVNNGVATITLAENSNLFIEENLTVEIFGCSIAGYNGIKTIIAYPTFKSISFNSDNLGNATDGYITINDNIFFNGYKQITKINDNQFSYPVENTIANSTALGNITLNKFARIQHAGSSERATEYYKNDATKKWLFVILGDERVEENGAGLTTQSYSTNNQFYFRTILEFSLFVAIPTQDSKLASAEADLARSYVKPILKSLANYRFDSNLTQQKYQPCLYLGNGSDTYNVATYIHRFDFAITGEIIDNDGVNHFEEAVPLLSVNLDNNNWQSNINY</sequence>
<protein>
    <submittedName>
        <fullName evidence="1">Uncharacterized protein</fullName>
    </submittedName>
</protein>